<evidence type="ECO:0000313" key="4">
    <source>
        <dbReference type="RefSeq" id="XP_035664241.1"/>
    </source>
</evidence>
<dbReference type="KEGG" id="bfo:118407817"/>
<accession>A0A9J7HR28</accession>
<dbReference type="GeneID" id="118407817"/>
<feature type="transmembrane region" description="Helical" evidence="2">
    <location>
        <begin position="26"/>
        <end position="46"/>
    </location>
</feature>
<gene>
    <name evidence="4" type="primary">LOC118407817</name>
</gene>
<organism evidence="3 4">
    <name type="scientific">Branchiostoma floridae</name>
    <name type="common">Florida lancelet</name>
    <name type="synonym">Amphioxus</name>
    <dbReference type="NCBI Taxonomy" id="7739"/>
    <lineage>
        <taxon>Eukaryota</taxon>
        <taxon>Metazoa</taxon>
        <taxon>Chordata</taxon>
        <taxon>Cephalochordata</taxon>
        <taxon>Leptocardii</taxon>
        <taxon>Amphioxiformes</taxon>
        <taxon>Branchiostomatidae</taxon>
        <taxon>Branchiostoma</taxon>
    </lineage>
</organism>
<dbReference type="RefSeq" id="XP_035664241.1">
    <property type="nucleotide sequence ID" value="XM_035808348.1"/>
</dbReference>
<name>A0A9J7HR28_BRAFL</name>
<keyword evidence="2" id="KW-0812">Transmembrane</keyword>
<proteinExistence type="predicted"/>
<dbReference type="OrthoDB" id="10632739at2759"/>
<dbReference type="Proteomes" id="UP000001554">
    <property type="component" value="Unplaced"/>
</dbReference>
<dbReference type="AlphaFoldDB" id="A0A9J7HR28"/>
<evidence type="ECO:0000313" key="3">
    <source>
        <dbReference type="Proteomes" id="UP000001554"/>
    </source>
</evidence>
<keyword evidence="2" id="KW-0472">Membrane</keyword>
<keyword evidence="3" id="KW-1185">Reference proteome</keyword>
<feature type="region of interest" description="Disordered" evidence="1">
    <location>
        <begin position="1"/>
        <end position="21"/>
    </location>
</feature>
<reference evidence="4" key="1">
    <citation type="submission" date="2025-08" db="UniProtKB">
        <authorList>
            <consortium name="RefSeq"/>
        </authorList>
    </citation>
    <scope>IDENTIFICATION</scope>
    <source>
        <strain evidence="4">S238N-H82</strain>
        <tissue evidence="4">Testes</tissue>
    </source>
</reference>
<keyword evidence="2" id="KW-1133">Transmembrane helix</keyword>
<protein>
    <submittedName>
        <fullName evidence="4">Uncharacterized protein LOC118407817</fullName>
    </submittedName>
</protein>
<sequence>MSYQKLFPNSGGAPEGSVGRHGDQRISLVLSGLSAVVSLVTLLFMMRELASMRDQQVLLHSQLQGLMQWKQDQESKSRPLHCSALRAQLKDGDLETAPPFGKVEKCTSEPRGHQGGHQQPVLMLSLGYCKADFKDSDVCLEMEISAPNYKAQQVHLGTLETMEQTDNKAHPVHKVQSVQKVQSVHKVQKARPVRKARPVQKARKAQWVHPGLLGSVPVRSQPLQPP</sequence>
<evidence type="ECO:0000256" key="1">
    <source>
        <dbReference type="SAM" id="MobiDB-lite"/>
    </source>
</evidence>
<evidence type="ECO:0000256" key="2">
    <source>
        <dbReference type="SAM" id="Phobius"/>
    </source>
</evidence>